<keyword evidence="2 4" id="KW-0064">Aspartyl protease</keyword>
<keyword evidence="3" id="KW-1015">Disulfide bond</keyword>
<dbReference type="AlphaFoldDB" id="A0A4V1IRF8"/>
<dbReference type="OrthoDB" id="2747330at2759"/>
<organism evidence="7 8">
    <name type="scientific">Blyttiomyces helicus</name>
    <dbReference type="NCBI Taxonomy" id="388810"/>
    <lineage>
        <taxon>Eukaryota</taxon>
        <taxon>Fungi</taxon>
        <taxon>Fungi incertae sedis</taxon>
        <taxon>Chytridiomycota</taxon>
        <taxon>Chytridiomycota incertae sedis</taxon>
        <taxon>Chytridiomycetes</taxon>
        <taxon>Chytridiomycetes incertae sedis</taxon>
        <taxon>Blyttiomyces</taxon>
    </lineage>
</organism>
<dbReference type="InterPro" id="IPR034164">
    <property type="entry name" value="Pepsin-like_dom"/>
</dbReference>
<keyword evidence="8" id="KW-1185">Reference proteome</keyword>
<proteinExistence type="inferred from homology"/>
<dbReference type="EMBL" id="KZ995822">
    <property type="protein sequence ID" value="RKO89907.1"/>
    <property type="molecule type" value="Genomic_DNA"/>
</dbReference>
<keyword evidence="4" id="KW-0645">Protease</keyword>
<evidence type="ECO:0000256" key="4">
    <source>
        <dbReference type="RuleBase" id="RU000454"/>
    </source>
</evidence>
<dbReference type="PANTHER" id="PTHR47966:SF51">
    <property type="entry name" value="BETA-SITE APP-CLEAVING ENZYME, ISOFORM A-RELATED"/>
    <property type="match status" value="1"/>
</dbReference>
<dbReference type="Proteomes" id="UP000269721">
    <property type="component" value="Unassembled WGS sequence"/>
</dbReference>
<feature type="disulfide bond" evidence="3">
    <location>
        <begin position="287"/>
        <end position="321"/>
    </location>
</feature>
<keyword evidence="4" id="KW-0378">Hydrolase</keyword>
<dbReference type="PROSITE" id="PS51767">
    <property type="entry name" value="PEPTIDASE_A1"/>
    <property type="match status" value="1"/>
</dbReference>
<reference evidence="8" key="1">
    <citation type="journal article" date="2018" name="Nat. Microbiol.">
        <title>Leveraging single-cell genomics to expand the fungal tree of life.</title>
        <authorList>
            <person name="Ahrendt S.R."/>
            <person name="Quandt C.A."/>
            <person name="Ciobanu D."/>
            <person name="Clum A."/>
            <person name="Salamov A."/>
            <person name="Andreopoulos B."/>
            <person name="Cheng J.F."/>
            <person name="Woyke T."/>
            <person name="Pelin A."/>
            <person name="Henrissat B."/>
            <person name="Reynolds N.K."/>
            <person name="Benny G.L."/>
            <person name="Smith M.E."/>
            <person name="James T.Y."/>
            <person name="Grigoriev I.V."/>
        </authorList>
    </citation>
    <scope>NUCLEOTIDE SEQUENCE [LARGE SCALE GENOMIC DNA]</scope>
</reference>
<dbReference type="PRINTS" id="PR00792">
    <property type="entry name" value="PEPSIN"/>
</dbReference>
<dbReference type="InterPro" id="IPR001461">
    <property type="entry name" value="Aspartic_peptidase_A1"/>
</dbReference>
<evidence type="ECO:0000313" key="7">
    <source>
        <dbReference type="EMBL" id="RKO89907.1"/>
    </source>
</evidence>
<dbReference type="PANTHER" id="PTHR47966">
    <property type="entry name" value="BETA-SITE APP-CLEAVING ENZYME, ISOFORM A-RELATED"/>
    <property type="match status" value="1"/>
</dbReference>
<sequence length="364" mass="37618">MKSASLILSALVGTTTASTLRRPNAAAPGVKSTANLDVARARFTPKSSGVAKSSLRSYYTTVSIGNGQSFKLGSWRPVLLLGRQLHRRRRPNQLSDKSVHDAGVSFSDSYGSGSASGEVYNGPYTLAGSSVKKGYFGVSTSESGFRFQAQGLLALSFSFGADGGVTSSVGEVPITALGLKSFGFYLSNSAQGDKGTFTTNGFDAAHVAGPFSYETIDSSYWQFDVSAGNFKFGKATGDLSDGGSVTAAIADTGTTLLLIPTNTANAIWSHIGATDDGTGAGTATIPCSVAKTGPAVSFTFSNKAYAIPASQYVLNNGDGTCSAGIAGGAEGQGVSIFGDIFLRTWYSYFDITNTRIGFAKAVHL</sequence>
<dbReference type="SUPFAM" id="SSF50630">
    <property type="entry name" value="Acid proteases"/>
    <property type="match status" value="1"/>
</dbReference>
<name>A0A4V1IRF8_9FUNG</name>
<dbReference type="GO" id="GO:0006508">
    <property type="term" value="P:proteolysis"/>
    <property type="evidence" value="ECO:0007669"/>
    <property type="project" value="UniProtKB-KW"/>
</dbReference>
<feature type="domain" description="Peptidase A1" evidence="6">
    <location>
        <begin position="58"/>
        <end position="359"/>
    </location>
</feature>
<feature type="chain" id="PRO_5020607793" evidence="5">
    <location>
        <begin position="18"/>
        <end position="364"/>
    </location>
</feature>
<comment type="similarity">
    <text evidence="1 4">Belongs to the peptidase A1 family.</text>
</comment>
<dbReference type="InterPro" id="IPR001969">
    <property type="entry name" value="Aspartic_peptidase_AS"/>
</dbReference>
<keyword evidence="5" id="KW-0732">Signal</keyword>
<evidence type="ECO:0000256" key="2">
    <source>
        <dbReference type="ARBA" id="ARBA00022750"/>
    </source>
</evidence>
<evidence type="ECO:0000256" key="5">
    <source>
        <dbReference type="SAM" id="SignalP"/>
    </source>
</evidence>
<evidence type="ECO:0000256" key="1">
    <source>
        <dbReference type="ARBA" id="ARBA00007447"/>
    </source>
</evidence>
<evidence type="ECO:0000259" key="6">
    <source>
        <dbReference type="PROSITE" id="PS51767"/>
    </source>
</evidence>
<evidence type="ECO:0000256" key="3">
    <source>
        <dbReference type="PIRSR" id="PIRSR601461-2"/>
    </source>
</evidence>
<dbReference type="InterPro" id="IPR021109">
    <property type="entry name" value="Peptidase_aspartic_dom_sf"/>
</dbReference>
<dbReference type="CDD" id="cd05471">
    <property type="entry name" value="pepsin_like"/>
    <property type="match status" value="1"/>
</dbReference>
<protein>
    <submittedName>
        <fullName evidence="7">Aspartic peptidase domain-containing protein</fullName>
    </submittedName>
</protein>
<dbReference type="Gene3D" id="2.40.70.10">
    <property type="entry name" value="Acid Proteases"/>
    <property type="match status" value="2"/>
</dbReference>
<dbReference type="PROSITE" id="PS00141">
    <property type="entry name" value="ASP_PROTEASE"/>
    <property type="match status" value="1"/>
</dbReference>
<dbReference type="Pfam" id="PF00026">
    <property type="entry name" value="Asp"/>
    <property type="match status" value="1"/>
</dbReference>
<feature type="signal peptide" evidence="5">
    <location>
        <begin position="1"/>
        <end position="17"/>
    </location>
</feature>
<accession>A0A4V1IRF8</accession>
<gene>
    <name evidence="7" type="ORF">BDK51DRAFT_31236</name>
</gene>
<evidence type="ECO:0000313" key="8">
    <source>
        <dbReference type="Proteomes" id="UP000269721"/>
    </source>
</evidence>
<dbReference type="InterPro" id="IPR033121">
    <property type="entry name" value="PEPTIDASE_A1"/>
</dbReference>
<dbReference type="GO" id="GO:0004190">
    <property type="term" value="F:aspartic-type endopeptidase activity"/>
    <property type="evidence" value="ECO:0007669"/>
    <property type="project" value="UniProtKB-KW"/>
</dbReference>